<feature type="domain" description="N-acetyltransferase" evidence="1">
    <location>
        <begin position="30"/>
        <end position="172"/>
    </location>
</feature>
<keyword evidence="3" id="KW-1185">Reference proteome</keyword>
<dbReference type="InterPro" id="IPR016181">
    <property type="entry name" value="Acyl_CoA_acyltransferase"/>
</dbReference>
<keyword evidence="2" id="KW-0808">Transferase</keyword>
<dbReference type="Proteomes" id="UP000298358">
    <property type="component" value="Unassembled WGS sequence"/>
</dbReference>
<comment type="caution">
    <text evidence="2">The sequence shown here is derived from an EMBL/GenBank/DDBJ whole genome shotgun (WGS) entry which is preliminary data.</text>
</comment>
<evidence type="ECO:0000259" key="1">
    <source>
        <dbReference type="PROSITE" id="PS51186"/>
    </source>
</evidence>
<dbReference type="EMBL" id="SPQB01000007">
    <property type="protein sequence ID" value="TFU33563.1"/>
    <property type="molecule type" value="Genomic_DNA"/>
</dbReference>
<dbReference type="PANTHER" id="PTHR39173:SF1">
    <property type="entry name" value="ACETYLTRANSFERASE"/>
    <property type="match status" value="1"/>
</dbReference>
<dbReference type="OrthoDB" id="9797989at2"/>
<dbReference type="CDD" id="cd04301">
    <property type="entry name" value="NAT_SF"/>
    <property type="match status" value="1"/>
</dbReference>
<dbReference type="InterPro" id="IPR000182">
    <property type="entry name" value="GNAT_dom"/>
</dbReference>
<dbReference type="RefSeq" id="WP_135113692.1">
    <property type="nucleotide sequence ID" value="NZ_JADGLL010000007.1"/>
</dbReference>
<dbReference type="PANTHER" id="PTHR39173">
    <property type="entry name" value="ACETYLTRANSFERASE"/>
    <property type="match status" value="1"/>
</dbReference>
<evidence type="ECO:0000313" key="3">
    <source>
        <dbReference type="Proteomes" id="UP000298358"/>
    </source>
</evidence>
<dbReference type="SUPFAM" id="SSF55729">
    <property type="entry name" value="Acyl-CoA N-acyltransferases (Nat)"/>
    <property type="match status" value="1"/>
</dbReference>
<gene>
    <name evidence="2" type="ORF">E4U02_04800</name>
</gene>
<dbReference type="AlphaFoldDB" id="A0A4Y9FZ83"/>
<dbReference type="Pfam" id="PF13302">
    <property type="entry name" value="Acetyltransf_3"/>
    <property type="match status" value="1"/>
</dbReference>
<dbReference type="GO" id="GO:0016747">
    <property type="term" value="F:acyltransferase activity, transferring groups other than amino-acyl groups"/>
    <property type="evidence" value="ECO:0007669"/>
    <property type="project" value="InterPro"/>
</dbReference>
<sequence>MTELVTPDTRFHRSFLESHAEWDGAVQDGAGIHDGDDVRSPDGFAEFVESLVAAETTPRRPGLVTDTYRWIVEGDEYLGSVSFRHELTDFLRNFGGHVGYGIRPSARGRGLATWALARTVDLARGRGCDRILVVCHDDNPASARVIEKNGGVLEDLRRNGDQLLRRYWIALD</sequence>
<organism evidence="2 3">
    <name type="scientific">Microbacterium paludicola</name>
    <dbReference type="NCBI Taxonomy" id="300019"/>
    <lineage>
        <taxon>Bacteria</taxon>
        <taxon>Bacillati</taxon>
        <taxon>Actinomycetota</taxon>
        <taxon>Actinomycetes</taxon>
        <taxon>Micrococcales</taxon>
        <taxon>Microbacteriaceae</taxon>
        <taxon>Microbacterium</taxon>
    </lineage>
</organism>
<evidence type="ECO:0000313" key="2">
    <source>
        <dbReference type="EMBL" id="TFU33563.1"/>
    </source>
</evidence>
<protein>
    <submittedName>
        <fullName evidence="2">GNAT family N-acetyltransferase</fullName>
    </submittedName>
</protein>
<dbReference type="Gene3D" id="3.40.630.30">
    <property type="match status" value="1"/>
</dbReference>
<accession>A0A4Y9FZ83</accession>
<reference evidence="2 3" key="1">
    <citation type="submission" date="2019-03" db="EMBL/GenBank/DDBJ databases">
        <title>Diversity of the mouse oral microbiome.</title>
        <authorList>
            <person name="Joseph S."/>
            <person name="Aduse-Opoku J."/>
            <person name="Curtis M."/>
            <person name="Wade W."/>
            <person name="Hashim A."/>
        </authorList>
    </citation>
    <scope>NUCLEOTIDE SEQUENCE [LARGE SCALE GENOMIC DNA]</scope>
    <source>
        <strain evidence="2 3">P1012</strain>
    </source>
</reference>
<dbReference type="PROSITE" id="PS51186">
    <property type="entry name" value="GNAT"/>
    <property type="match status" value="1"/>
</dbReference>
<proteinExistence type="predicted"/>
<name>A0A4Y9FZ83_9MICO</name>